<keyword evidence="11" id="KW-1185">Reference proteome</keyword>
<comment type="subunit">
    <text evidence="2 8">Monomer.</text>
</comment>
<comment type="catalytic activity">
    <reaction evidence="7 8">
        <text>N-terminal L-glutaminyl-[protein] + H2O = N-terminal L-glutamyl-[protein] + NH4(+)</text>
        <dbReference type="Rhea" id="RHEA:50680"/>
        <dbReference type="Rhea" id="RHEA-COMP:12668"/>
        <dbReference type="Rhea" id="RHEA-COMP:12777"/>
        <dbReference type="ChEBI" id="CHEBI:15377"/>
        <dbReference type="ChEBI" id="CHEBI:28938"/>
        <dbReference type="ChEBI" id="CHEBI:64721"/>
        <dbReference type="ChEBI" id="CHEBI:64722"/>
        <dbReference type="EC" id="3.5.1.122"/>
    </reaction>
</comment>
<evidence type="ECO:0000256" key="7">
    <source>
        <dbReference type="ARBA" id="ARBA00048768"/>
    </source>
</evidence>
<dbReference type="GO" id="GO:0005634">
    <property type="term" value="C:nucleus"/>
    <property type="evidence" value="ECO:0007669"/>
    <property type="project" value="TreeGrafter"/>
</dbReference>
<evidence type="ECO:0000256" key="8">
    <source>
        <dbReference type="RuleBase" id="RU367082"/>
    </source>
</evidence>
<dbReference type="EC" id="3.5.1.122" evidence="3 8"/>
<evidence type="ECO:0000313" key="10">
    <source>
        <dbReference type="EnsemblMetazoa" id="G9354.3:cds"/>
    </source>
</evidence>
<evidence type="ECO:0000313" key="11">
    <source>
        <dbReference type="Proteomes" id="UP000005408"/>
    </source>
</evidence>
<dbReference type="InterPro" id="IPR039733">
    <property type="entry name" value="NTAQ1"/>
</dbReference>
<dbReference type="Gene3D" id="3.10.620.10">
    <property type="entry name" value="Protein N-terminal glutamine amidohydrolase, alpha beta roll"/>
    <property type="match status" value="1"/>
</dbReference>
<keyword evidence="5 8" id="KW-0378">Hydrolase</keyword>
<dbReference type="FunFam" id="3.10.620.10:FF:000001">
    <property type="entry name" value="Blast:Protein N-terminal glutamine amidohydrolase"/>
    <property type="match status" value="1"/>
</dbReference>
<comment type="similarity">
    <text evidence="1 8">Belongs to the NTAQ1 family.</text>
</comment>
<name>A0A8W8P2Y8_MAGGI</name>
<evidence type="ECO:0000256" key="2">
    <source>
        <dbReference type="ARBA" id="ARBA00011245"/>
    </source>
</evidence>
<reference evidence="10" key="1">
    <citation type="submission" date="2022-08" db="UniProtKB">
        <authorList>
            <consortium name="EnsemblMetazoa"/>
        </authorList>
    </citation>
    <scope>IDENTIFICATION</scope>
    <source>
        <strain evidence="10">05x7-T-G4-1.051#20</strain>
    </source>
</reference>
<dbReference type="OrthoDB" id="191192at2759"/>
<sequence length="190" mass="22275">MEIQREDCTYTASYCNENVWWLCDSVKKKFPEEIQYCYCVYISNEQRATPIWKQKASHQQDGQVVWDYHVIFLYQTSASGTLVYDLDTTLTFPCDLKQYYEEAIKDNKSLKPEYHRMFRVIPATEYLKIFASDRLHMLTPDGRWKAPPPPYPPIKTEECSDNLQEFISMEGNGHGVVLGLSECLNRFLNS</sequence>
<organism evidence="10 11">
    <name type="scientific">Magallana gigas</name>
    <name type="common">Pacific oyster</name>
    <name type="synonym">Crassostrea gigas</name>
    <dbReference type="NCBI Taxonomy" id="29159"/>
    <lineage>
        <taxon>Eukaryota</taxon>
        <taxon>Metazoa</taxon>
        <taxon>Spiralia</taxon>
        <taxon>Lophotrochozoa</taxon>
        <taxon>Mollusca</taxon>
        <taxon>Bivalvia</taxon>
        <taxon>Autobranchia</taxon>
        <taxon>Pteriomorphia</taxon>
        <taxon>Ostreida</taxon>
        <taxon>Ostreoidea</taxon>
        <taxon>Ostreidae</taxon>
        <taxon>Magallana</taxon>
    </lineage>
</organism>
<dbReference type="EnsemblMetazoa" id="G9354.2">
    <property type="protein sequence ID" value="G9354.2:cds"/>
    <property type="gene ID" value="G9354"/>
</dbReference>
<accession>A0A8W8P2Y8</accession>
<dbReference type="GO" id="GO:0070773">
    <property type="term" value="F:protein-N-terminal glutamine amidohydrolase activity"/>
    <property type="evidence" value="ECO:0007669"/>
    <property type="project" value="UniProtKB-UniRule"/>
</dbReference>
<dbReference type="GO" id="GO:0005829">
    <property type="term" value="C:cytosol"/>
    <property type="evidence" value="ECO:0007669"/>
    <property type="project" value="TreeGrafter"/>
</dbReference>
<dbReference type="Proteomes" id="UP000005408">
    <property type="component" value="Unassembled WGS sequence"/>
</dbReference>
<dbReference type="AlphaFoldDB" id="A0A8W8P2Y8"/>
<protein>
    <recommendedName>
        <fullName evidence="4 8">Protein N-terminal glutamine amidohydrolase</fullName>
        <ecNumber evidence="3 8">3.5.1.122</ecNumber>
    </recommendedName>
    <alternativeName>
        <fullName evidence="6 8">Protein NH2-terminal glutamine deamidase</fullName>
    </alternativeName>
</protein>
<evidence type="ECO:0000256" key="5">
    <source>
        <dbReference type="ARBA" id="ARBA00022801"/>
    </source>
</evidence>
<evidence type="ECO:0000259" key="9">
    <source>
        <dbReference type="Pfam" id="PF09764"/>
    </source>
</evidence>
<dbReference type="InterPro" id="IPR037132">
    <property type="entry name" value="N_Gln_amidohydro_ab_roll_sf"/>
</dbReference>
<evidence type="ECO:0000256" key="3">
    <source>
        <dbReference type="ARBA" id="ARBA00012718"/>
    </source>
</evidence>
<dbReference type="PANTHER" id="PTHR13035:SF0">
    <property type="entry name" value="PROTEIN N-TERMINAL GLUTAMINE AMIDOHYDROLASE"/>
    <property type="match status" value="1"/>
</dbReference>
<dbReference type="PANTHER" id="PTHR13035">
    <property type="entry name" value="PROTEIN N-TERMINAL GLUTAMINE AMIDOHYDROLASE"/>
    <property type="match status" value="1"/>
</dbReference>
<feature type="domain" description="Protein N-terminal glutamine amidohydrolase alpha beta roll" evidence="9">
    <location>
        <begin position="10"/>
        <end position="186"/>
    </location>
</feature>
<dbReference type="OMA" id="CSFDEYW"/>
<dbReference type="EnsemblMetazoa" id="G9354.3">
    <property type="protein sequence ID" value="G9354.3:cds"/>
    <property type="gene ID" value="G9354"/>
</dbReference>
<evidence type="ECO:0000256" key="4">
    <source>
        <dbReference type="ARBA" id="ARBA00021247"/>
    </source>
</evidence>
<dbReference type="InterPro" id="IPR023128">
    <property type="entry name" value="Prot_N_Gln_amidohydro_ab_roll"/>
</dbReference>
<dbReference type="GO" id="GO:0008418">
    <property type="term" value="F:protein-N-terminal asparagine amidohydrolase activity"/>
    <property type="evidence" value="ECO:0007669"/>
    <property type="project" value="UniProtKB-UniRule"/>
</dbReference>
<evidence type="ECO:0000256" key="6">
    <source>
        <dbReference type="ARBA" id="ARBA00029677"/>
    </source>
</evidence>
<evidence type="ECO:0000256" key="1">
    <source>
        <dbReference type="ARBA" id="ARBA00008985"/>
    </source>
</evidence>
<dbReference type="Pfam" id="PF09764">
    <property type="entry name" value="Nt_Gln_amidase"/>
    <property type="match status" value="1"/>
</dbReference>
<comment type="function">
    <text evidence="8">Mediates the side-chain deamidation of N-terminal glutamine residues to glutamate, an important step in N-end rule pathway of protein degradation. Conversion of the resulting N-terminal glutamine to glutamate renders the protein susceptible to arginylation, polyubiquitination and degradation as specified by the N-end rule. Does not act on substrates with internal or C-terminal glutamine and does not act on non-glutamine residues in any position.</text>
</comment>
<dbReference type="EnsemblMetazoa" id="G9354.1">
    <property type="protein sequence ID" value="G9354.1:cds"/>
    <property type="gene ID" value="G9354"/>
</dbReference>
<proteinExistence type="inferred from homology"/>